<gene>
    <name evidence="8" type="ORF">DHW29_11400</name>
</gene>
<dbReference type="GO" id="GO:0005524">
    <property type="term" value="F:ATP binding"/>
    <property type="evidence" value="ECO:0007669"/>
    <property type="project" value="UniProtKB-KW"/>
</dbReference>
<feature type="domain" description="Histidine kinase" evidence="7">
    <location>
        <begin position="1"/>
        <end position="120"/>
    </location>
</feature>
<sequence>PNYVIADAERRYLHRVVQNLVGNAVRHCDHKVRLSGGIRADGNAFVCVEDDGSGIPEEDRKRIFEAFARLDDSRTRASGGYGLGLSIVSRIAYWFGGTISVDESPDLGGARFIMLWPAKRFNQKLKQKNLSKQKESTH</sequence>
<dbReference type="GO" id="GO:0000155">
    <property type="term" value="F:phosphorelay sensor kinase activity"/>
    <property type="evidence" value="ECO:0007669"/>
    <property type="project" value="TreeGrafter"/>
</dbReference>
<dbReference type="Proteomes" id="UP000263596">
    <property type="component" value="Unassembled WGS sequence"/>
</dbReference>
<evidence type="ECO:0000259" key="7">
    <source>
        <dbReference type="PROSITE" id="PS50109"/>
    </source>
</evidence>
<feature type="non-terminal residue" evidence="8">
    <location>
        <position position="1"/>
    </location>
</feature>
<dbReference type="InterPro" id="IPR004358">
    <property type="entry name" value="Sig_transdc_His_kin-like_C"/>
</dbReference>
<dbReference type="Pfam" id="PF02518">
    <property type="entry name" value="HATPase_c"/>
    <property type="match status" value="1"/>
</dbReference>
<evidence type="ECO:0000256" key="2">
    <source>
        <dbReference type="ARBA" id="ARBA00012438"/>
    </source>
</evidence>
<dbReference type="SMART" id="SM00387">
    <property type="entry name" value="HATPase_c"/>
    <property type="match status" value="1"/>
</dbReference>
<dbReference type="InterPro" id="IPR005467">
    <property type="entry name" value="His_kinase_dom"/>
</dbReference>
<proteinExistence type="predicted"/>
<dbReference type="PROSITE" id="PS50109">
    <property type="entry name" value="HIS_KIN"/>
    <property type="match status" value="1"/>
</dbReference>
<dbReference type="EMBL" id="DPVE01000196">
    <property type="protein sequence ID" value="HCK30720.1"/>
    <property type="molecule type" value="Genomic_DNA"/>
</dbReference>
<organism evidence="8 9">
    <name type="scientific">Acinetobacter ursingii</name>
    <dbReference type="NCBI Taxonomy" id="108980"/>
    <lineage>
        <taxon>Bacteria</taxon>
        <taxon>Pseudomonadati</taxon>
        <taxon>Pseudomonadota</taxon>
        <taxon>Gammaproteobacteria</taxon>
        <taxon>Moraxellales</taxon>
        <taxon>Moraxellaceae</taxon>
        <taxon>Acinetobacter</taxon>
    </lineage>
</organism>
<comment type="caution">
    <text evidence="8">The sequence shown here is derived from an EMBL/GenBank/DDBJ whole genome shotgun (WGS) entry which is preliminary data.</text>
</comment>
<dbReference type="InterPro" id="IPR003594">
    <property type="entry name" value="HATPase_dom"/>
</dbReference>
<dbReference type="PANTHER" id="PTHR44936">
    <property type="entry name" value="SENSOR PROTEIN CREC"/>
    <property type="match status" value="1"/>
</dbReference>
<keyword evidence="4" id="KW-0547">Nucleotide-binding</keyword>
<accession>A0A3D2SRF4</accession>
<dbReference type="SUPFAM" id="SSF55874">
    <property type="entry name" value="ATPase domain of HSP90 chaperone/DNA topoisomerase II/histidine kinase"/>
    <property type="match status" value="1"/>
</dbReference>
<dbReference type="InterPro" id="IPR036890">
    <property type="entry name" value="HATPase_C_sf"/>
</dbReference>
<reference evidence="8 9" key="1">
    <citation type="journal article" date="2018" name="Nat. Biotechnol.">
        <title>A standardized bacterial taxonomy based on genome phylogeny substantially revises the tree of life.</title>
        <authorList>
            <person name="Parks D.H."/>
            <person name="Chuvochina M."/>
            <person name="Waite D.W."/>
            <person name="Rinke C."/>
            <person name="Skarshewski A."/>
            <person name="Chaumeil P.A."/>
            <person name="Hugenholtz P."/>
        </authorList>
    </citation>
    <scope>NUCLEOTIDE SEQUENCE [LARGE SCALE GENOMIC DNA]</scope>
    <source>
        <strain evidence="8">UBA9669</strain>
    </source>
</reference>
<dbReference type="EC" id="2.7.13.3" evidence="2"/>
<keyword evidence="5 8" id="KW-0418">Kinase</keyword>
<dbReference type="InterPro" id="IPR050980">
    <property type="entry name" value="2C_sensor_his_kinase"/>
</dbReference>
<dbReference type="PANTHER" id="PTHR44936:SF10">
    <property type="entry name" value="SENSOR PROTEIN RSTB"/>
    <property type="match status" value="1"/>
</dbReference>
<evidence type="ECO:0000256" key="3">
    <source>
        <dbReference type="ARBA" id="ARBA00022679"/>
    </source>
</evidence>
<evidence type="ECO:0000256" key="1">
    <source>
        <dbReference type="ARBA" id="ARBA00000085"/>
    </source>
</evidence>
<dbReference type="PRINTS" id="PR00344">
    <property type="entry name" value="BCTRLSENSOR"/>
</dbReference>
<dbReference type="AlphaFoldDB" id="A0A3D2SRF4"/>
<evidence type="ECO:0000256" key="5">
    <source>
        <dbReference type="ARBA" id="ARBA00022777"/>
    </source>
</evidence>
<dbReference type="Gene3D" id="3.30.565.10">
    <property type="entry name" value="Histidine kinase-like ATPase, C-terminal domain"/>
    <property type="match status" value="1"/>
</dbReference>
<dbReference type="GO" id="GO:0005886">
    <property type="term" value="C:plasma membrane"/>
    <property type="evidence" value="ECO:0007669"/>
    <property type="project" value="TreeGrafter"/>
</dbReference>
<evidence type="ECO:0000313" key="9">
    <source>
        <dbReference type="Proteomes" id="UP000263596"/>
    </source>
</evidence>
<evidence type="ECO:0000313" key="8">
    <source>
        <dbReference type="EMBL" id="HCK30720.1"/>
    </source>
</evidence>
<keyword evidence="3" id="KW-0808">Transferase</keyword>
<comment type="catalytic activity">
    <reaction evidence="1">
        <text>ATP + protein L-histidine = ADP + protein N-phospho-L-histidine.</text>
        <dbReference type="EC" id="2.7.13.3"/>
    </reaction>
</comment>
<name>A0A3D2SRF4_9GAMM</name>
<protein>
    <recommendedName>
        <fullName evidence="2">histidine kinase</fullName>
        <ecNumber evidence="2">2.7.13.3</ecNumber>
    </recommendedName>
</protein>
<evidence type="ECO:0000256" key="6">
    <source>
        <dbReference type="ARBA" id="ARBA00022840"/>
    </source>
</evidence>
<evidence type="ECO:0000256" key="4">
    <source>
        <dbReference type="ARBA" id="ARBA00022741"/>
    </source>
</evidence>
<keyword evidence="6" id="KW-0067">ATP-binding</keyword>